<evidence type="ECO:0000313" key="3">
    <source>
        <dbReference type="Proteomes" id="UP000661649"/>
    </source>
</evidence>
<dbReference type="EMBL" id="JACRTP010000001">
    <property type="protein sequence ID" value="MBC8627466.1"/>
    <property type="molecule type" value="Genomic_DNA"/>
</dbReference>
<accession>A0ABR7P9D9</accession>
<protein>
    <recommendedName>
        <fullName evidence="4">Short-chain dehydrogenase</fullName>
    </recommendedName>
</protein>
<proteinExistence type="predicted"/>
<gene>
    <name evidence="2" type="ORF">H8712_02285</name>
</gene>
<evidence type="ECO:0000256" key="1">
    <source>
        <dbReference type="SAM" id="Phobius"/>
    </source>
</evidence>
<evidence type="ECO:0008006" key="4">
    <source>
        <dbReference type="Google" id="ProtNLM"/>
    </source>
</evidence>
<organism evidence="2 3">
    <name type="scientific">Blautia stercoris</name>
    <dbReference type="NCBI Taxonomy" id="871664"/>
    <lineage>
        <taxon>Bacteria</taxon>
        <taxon>Bacillati</taxon>
        <taxon>Bacillota</taxon>
        <taxon>Clostridia</taxon>
        <taxon>Lachnospirales</taxon>
        <taxon>Lachnospiraceae</taxon>
        <taxon>Blautia</taxon>
    </lineage>
</organism>
<comment type="caution">
    <text evidence="2">The sequence shown here is derived from an EMBL/GenBank/DDBJ whole genome shotgun (WGS) entry which is preliminary data.</text>
</comment>
<evidence type="ECO:0000313" key="2">
    <source>
        <dbReference type="EMBL" id="MBC8627466.1"/>
    </source>
</evidence>
<keyword evidence="1" id="KW-1133">Transmembrane helix</keyword>
<keyword evidence="1" id="KW-0472">Membrane</keyword>
<dbReference type="RefSeq" id="WP_187558150.1">
    <property type="nucleotide sequence ID" value="NZ_JACRTP010000001.1"/>
</dbReference>
<sequence length="160" mass="18010">MKDKHQLPIGIGISSILLIFVILCLLTFAVLSLVSANADYKLVKKNSAHTHEVYEAENSANELMDKIDSILKSTYQSSDSSDYLKQVQQNLTSLDGISFPSKDQIAYEIKVNEHQILQVVLLLNSEIKKGDSFYQIETWKLINAQTWEADDTLPVYTGDN</sequence>
<reference evidence="2 3" key="1">
    <citation type="submission" date="2020-08" db="EMBL/GenBank/DDBJ databases">
        <title>Genome public.</title>
        <authorList>
            <person name="Liu C."/>
            <person name="Sun Q."/>
        </authorList>
    </citation>
    <scope>NUCLEOTIDE SEQUENCE [LARGE SCALE GENOMIC DNA]</scope>
    <source>
        <strain evidence="2 3">3_YM_SP_D4_24.mj</strain>
    </source>
</reference>
<keyword evidence="3" id="KW-1185">Reference proteome</keyword>
<feature type="transmembrane region" description="Helical" evidence="1">
    <location>
        <begin position="7"/>
        <end position="34"/>
    </location>
</feature>
<keyword evidence="1" id="KW-0812">Transmembrane</keyword>
<name>A0ABR7P9D9_9FIRM</name>
<dbReference type="Proteomes" id="UP000661649">
    <property type="component" value="Unassembled WGS sequence"/>
</dbReference>